<dbReference type="Pfam" id="PF13188">
    <property type="entry name" value="PAS_8"/>
    <property type="match status" value="1"/>
</dbReference>
<comment type="caution">
    <text evidence="3">The sequence shown here is derived from an EMBL/GenBank/DDBJ whole genome shotgun (WGS) entry which is preliminary data.</text>
</comment>
<evidence type="ECO:0000313" key="4">
    <source>
        <dbReference type="Proteomes" id="UP001138961"/>
    </source>
</evidence>
<dbReference type="Gene3D" id="3.30.450.20">
    <property type="entry name" value="PAS domain"/>
    <property type="match status" value="2"/>
</dbReference>
<gene>
    <name evidence="3" type="ORF">LGQ03_07100</name>
</gene>
<dbReference type="Pfam" id="PF12860">
    <property type="entry name" value="PAS_7"/>
    <property type="match status" value="1"/>
</dbReference>
<dbReference type="CDD" id="cd01948">
    <property type="entry name" value="EAL"/>
    <property type="match status" value="1"/>
</dbReference>
<evidence type="ECO:0000259" key="1">
    <source>
        <dbReference type="PROSITE" id="PS50883"/>
    </source>
</evidence>
<accession>A0ABS8BTE2</accession>
<evidence type="ECO:0000313" key="3">
    <source>
        <dbReference type="EMBL" id="MCB5199003.1"/>
    </source>
</evidence>
<feature type="domain" description="EAL" evidence="1">
    <location>
        <begin position="441"/>
        <end position="696"/>
    </location>
</feature>
<dbReference type="PROSITE" id="PS50883">
    <property type="entry name" value="EAL"/>
    <property type="match status" value="1"/>
</dbReference>
<dbReference type="InterPro" id="IPR001633">
    <property type="entry name" value="EAL_dom"/>
</dbReference>
<protein>
    <submittedName>
        <fullName evidence="3">EAL domain-containing protein</fullName>
    </submittedName>
</protein>
<dbReference type="InterPro" id="IPR000014">
    <property type="entry name" value="PAS"/>
</dbReference>
<dbReference type="InterPro" id="IPR000160">
    <property type="entry name" value="GGDEF_dom"/>
</dbReference>
<dbReference type="PANTHER" id="PTHR44757">
    <property type="entry name" value="DIGUANYLATE CYCLASE DGCP"/>
    <property type="match status" value="1"/>
</dbReference>
<organism evidence="3 4">
    <name type="scientific">Loktanella gaetbuli</name>
    <dbReference type="NCBI Taxonomy" id="2881335"/>
    <lineage>
        <taxon>Bacteria</taxon>
        <taxon>Pseudomonadati</taxon>
        <taxon>Pseudomonadota</taxon>
        <taxon>Alphaproteobacteria</taxon>
        <taxon>Rhodobacterales</taxon>
        <taxon>Roseobacteraceae</taxon>
        <taxon>Loktanella</taxon>
    </lineage>
</organism>
<dbReference type="Gene3D" id="3.20.20.450">
    <property type="entry name" value="EAL domain"/>
    <property type="match status" value="1"/>
</dbReference>
<dbReference type="InterPro" id="IPR035965">
    <property type="entry name" value="PAS-like_dom_sf"/>
</dbReference>
<dbReference type="CDD" id="cd01949">
    <property type="entry name" value="GGDEF"/>
    <property type="match status" value="1"/>
</dbReference>
<dbReference type="PANTHER" id="PTHR44757:SF2">
    <property type="entry name" value="BIOFILM ARCHITECTURE MAINTENANCE PROTEIN MBAA"/>
    <property type="match status" value="1"/>
</dbReference>
<keyword evidence="4" id="KW-1185">Reference proteome</keyword>
<reference evidence="3" key="1">
    <citation type="submission" date="2021-10" db="EMBL/GenBank/DDBJ databases">
        <title>Loktanella gaetbuli sp. nov., isolated from a tidal flat.</title>
        <authorList>
            <person name="Park S."/>
            <person name="Yoon J.-H."/>
        </authorList>
    </citation>
    <scope>NUCLEOTIDE SEQUENCE</scope>
    <source>
        <strain evidence="3">TSTF-M6</strain>
    </source>
</reference>
<sequence length="700" mass="78065">MKLDPDQNAAFAARQELERRGVLDALFDMGPAAIIVADGKTQQVIAGNSQALAFFGFDLRQLRKRRLADLTPEIRSHRTVALLNRLRTCPGRSRQVRLKTNEQREYLVRAVCINAGKPTLIAVITDETAQAHYRDRVQQAESQLTTAINALADGFVYYDNEDKLVICNDNYRAIYPKSAHRMTEGTTFREILQAGLDAGEYVDAIGREEEWLEQRLSAYSRENSMVEQQLSTGRWLRVEERRTPGGGRVGLRIDITELKHQQARLERMMLTDELTGLRNRRKLLDDIRNWGASLDPQTGLGIIHLDIRRFKQVNAIYGYDAGDRLLRQVAAFLQDAARTHGLAARIGGNEFLFAREITLNDPKLEELAEQLCRGMSNPVICDGQRVGCAVAAGVAILDPREPQDESISILGAAEMALTDAKQSGRSVAFFRPRMRAQALSDGGLTRDLQDAVARDEFEAFFQPQVDAVTHCCFGFEALLRWRHPQKGVLAANAFLGIAQRAGLTEALDTIVLEQTCKALTHLDRIGRSDLTISVNLSANQVADPKLLPHILNVLNRHGVARHRIRLELLESTLLDERTSHYLSNIENLVKAGFVMELDDFGTGHAAIASLRKFKVNQIKIDRSFVQNLDLDLQLQALTGAIIGLADRLGVGILAEGVETPAEQDCLIRMGCTRAQGWLYEKALPLDQLSTFLSRFEASKA</sequence>
<evidence type="ECO:0000259" key="2">
    <source>
        <dbReference type="PROSITE" id="PS50887"/>
    </source>
</evidence>
<dbReference type="InterPro" id="IPR052155">
    <property type="entry name" value="Biofilm_reg_signaling"/>
</dbReference>
<dbReference type="InterPro" id="IPR043128">
    <property type="entry name" value="Rev_trsase/Diguanyl_cyclase"/>
</dbReference>
<dbReference type="SUPFAM" id="SSF55073">
    <property type="entry name" value="Nucleotide cyclase"/>
    <property type="match status" value="1"/>
</dbReference>
<dbReference type="SUPFAM" id="SSF141868">
    <property type="entry name" value="EAL domain-like"/>
    <property type="match status" value="1"/>
</dbReference>
<dbReference type="InterPro" id="IPR029787">
    <property type="entry name" value="Nucleotide_cyclase"/>
</dbReference>
<dbReference type="Gene3D" id="3.30.70.270">
    <property type="match status" value="1"/>
</dbReference>
<dbReference type="SUPFAM" id="SSF55785">
    <property type="entry name" value="PYP-like sensor domain (PAS domain)"/>
    <property type="match status" value="2"/>
</dbReference>
<dbReference type="EMBL" id="JAJATZ010000003">
    <property type="protein sequence ID" value="MCB5199003.1"/>
    <property type="molecule type" value="Genomic_DNA"/>
</dbReference>
<dbReference type="Proteomes" id="UP001138961">
    <property type="component" value="Unassembled WGS sequence"/>
</dbReference>
<dbReference type="SMART" id="SM00052">
    <property type="entry name" value="EAL"/>
    <property type="match status" value="1"/>
</dbReference>
<dbReference type="PROSITE" id="PS50887">
    <property type="entry name" value="GGDEF"/>
    <property type="match status" value="1"/>
</dbReference>
<dbReference type="SMART" id="SM00267">
    <property type="entry name" value="GGDEF"/>
    <property type="match status" value="1"/>
</dbReference>
<name>A0ABS8BTE2_9RHOB</name>
<dbReference type="InterPro" id="IPR035919">
    <property type="entry name" value="EAL_sf"/>
</dbReference>
<dbReference type="NCBIfam" id="TIGR00254">
    <property type="entry name" value="GGDEF"/>
    <property type="match status" value="1"/>
</dbReference>
<dbReference type="RefSeq" id="WP_226747835.1">
    <property type="nucleotide sequence ID" value="NZ_JAJATZ010000003.1"/>
</dbReference>
<dbReference type="Pfam" id="PF00563">
    <property type="entry name" value="EAL"/>
    <property type="match status" value="1"/>
</dbReference>
<feature type="domain" description="GGDEF" evidence="2">
    <location>
        <begin position="298"/>
        <end position="432"/>
    </location>
</feature>
<dbReference type="Pfam" id="PF00990">
    <property type="entry name" value="GGDEF"/>
    <property type="match status" value="1"/>
</dbReference>
<proteinExistence type="predicted"/>